<proteinExistence type="predicted"/>
<feature type="domain" description="MmeI-like N-terminal" evidence="6">
    <location>
        <begin position="4"/>
        <end position="161"/>
    </location>
</feature>
<dbReference type="InterPro" id="IPR029063">
    <property type="entry name" value="SAM-dependent_MTases_sf"/>
</dbReference>
<evidence type="ECO:0000259" key="9">
    <source>
        <dbReference type="Pfam" id="PF20467"/>
    </source>
</evidence>
<evidence type="ECO:0000259" key="8">
    <source>
        <dbReference type="Pfam" id="PF20466"/>
    </source>
</evidence>
<feature type="compositionally biased region" description="Polar residues" evidence="5">
    <location>
        <begin position="905"/>
        <end position="914"/>
    </location>
</feature>
<dbReference type="GO" id="GO:0032259">
    <property type="term" value="P:methylation"/>
    <property type="evidence" value="ECO:0007669"/>
    <property type="project" value="UniProtKB-KW"/>
</dbReference>
<dbReference type="InterPro" id="IPR046819">
    <property type="entry name" value="MmeI_hel"/>
</dbReference>
<dbReference type="EC" id="2.1.1.72" evidence="1"/>
<evidence type="ECO:0000256" key="3">
    <source>
        <dbReference type="ARBA" id="ARBA00022679"/>
    </source>
</evidence>
<evidence type="ECO:0000256" key="5">
    <source>
        <dbReference type="SAM" id="MobiDB-lite"/>
    </source>
</evidence>
<evidence type="ECO:0000256" key="1">
    <source>
        <dbReference type="ARBA" id="ARBA00011900"/>
    </source>
</evidence>
<dbReference type="InterPro" id="IPR046818">
    <property type="entry name" value="MmeI_C"/>
</dbReference>
<evidence type="ECO:0000256" key="2">
    <source>
        <dbReference type="ARBA" id="ARBA00022603"/>
    </source>
</evidence>
<dbReference type="PANTHER" id="PTHR33841">
    <property type="entry name" value="DNA METHYLTRANSFERASE YEEA-RELATED"/>
    <property type="match status" value="1"/>
</dbReference>
<feature type="domain" description="MmeI-like C-terminal" evidence="9">
    <location>
        <begin position="814"/>
        <end position="893"/>
    </location>
</feature>
<dbReference type="Pfam" id="PF20465">
    <property type="entry name" value="MmeI_hel"/>
    <property type="match status" value="1"/>
</dbReference>
<sequence>MAVNQARIFEQLEQITHELNRDEFIYGFMAAFDFPKSTITQVRQGSSRNIAKEPGQVGIKNKLWFQSAAEGEDLETLLNQCVDNPAIAKNKIRFVLITDFTRFLAWDTASKERLDIEMDELHSNYGFFLPLVGLEKAIISSENPADVKAAEKMGKLFDLIRVRNDLSKSEEIHALNVFLTRLLFCLFAEDTGIFAFSQFTSAVKGFTEEDGSDLDAFLYRLFGVLDEKPDSPQRQRLPAHLAAFPYVNGGLFASDEPVPELGKKGRKVILECGTMNWSEINPDIFGSMFQAVIDVEQRSRLGQHYTSYRNIMKVIQPLFLDPLRVELDKQRNNAKGLKALLVRLGKIKVFDPACGSGNFLIVAYKALRNLEIEVIEALRELEPQTFSMSGLHLSQFYGIEIDDFACQIARLSLWLAEHQVNSQWEKAFGFSPPALPLRESGNIHSDNSLRRDWHQVCPKQADDEVYVIGNPPFLGTLGRTEEQKSDMQVVFSGFKALGYLDYVACWFWKGAQYIQHSRAELAFVATNSICQGEQVSTLWPSIFSLNLNIHLAYSTFVWSNNARDKAAVHVIIVGLSACAKSRRLFQGIDGDLHSRYVSNISPYLLEGSNVAIGTPSKPLVRGVPPLLFGNKPTDGGNLLLTRDERDELLKDEPLVKRWIKKALGAAEFLNSKERWCLWLVDATDADLKAMPEVKKRTEVIRNLRLKAGHPAAIKMAQKPHVFMQVSQPKSGSYILVPSASSERRTYIPIGFLDADIISTNANYIIPNGTLYEFGILSSLMHNDWMRLVAGRLKSDYRYSATIVYNPFPWPDVTATQRKEIEILAEDVILIREEFPGHTLAELYDPDKMPQKLLTAHQALDTAVDRLYRERPFKDAADRLSCLLARYEALTQKLTVTQAKPRKSRTPANAGNHNE</sequence>
<dbReference type="InterPro" id="IPR050953">
    <property type="entry name" value="N4_N6_ade-DNA_methylase"/>
</dbReference>
<feature type="domain" description="MmeI-like target recognition" evidence="8">
    <location>
        <begin position="607"/>
        <end position="811"/>
    </location>
</feature>
<evidence type="ECO:0000259" key="6">
    <source>
        <dbReference type="Pfam" id="PF20464"/>
    </source>
</evidence>
<dbReference type="REBASE" id="660286">
    <property type="entry name" value="Ppo21311ORF2870P"/>
</dbReference>
<dbReference type="InterPro" id="IPR046817">
    <property type="entry name" value="MmeI_N"/>
</dbReference>
<feature type="region of interest" description="Disordered" evidence="5">
    <location>
        <begin position="895"/>
        <end position="914"/>
    </location>
</feature>
<reference evidence="11" key="1">
    <citation type="submission" date="2021-12" db="EMBL/GenBank/DDBJ databases">
        <title>Genome sequence of novel Pectobacterium sp. causing blackleg.</title>
        <authorList>
            <person name="Wang J."/>
        </authorList>
    </citation>
    <scope>NUCLEOTIDE SEQUENCE</scope>
    <source>
        <strain evidence="11">BY21311</strain>
    </source>
</reference>
<accession>A0AAE9NSM0</accession>
<evidence type="ECO:0000259" key="10">
    <source>
        <dbReference type="Pfam" id="PF20473"/>
    </source>
</evidence>
<gene>
    <name evidence="11" type="ORF">LW347_02870</name>
</gene>
<evidence type="ECO:0000313" key="12">
    <source>
        <dbReference type="Proteomes" id="UP001059272"/>
    </source>
</evidence>
<dbReference type="InterPro" id="IPR046816">
    <property type="entry name" value="MmeI_Mtase"/>
</dbReference>
<dbReference type="Pfam" id="PF20466">
    <property type="entry name" value="MmeI_TRD"/>
    <property type="match status" value="1"/>
</dbReference>
<dbReference type="PANTHER" id="PTHR33841:SF1">
    <property type="entry name" value="DNA METHYLTRANSFERASE A"/>
    <property type="match status" value="1"/>
</dbReference>
<dbReference type="SUPFAM" id="SSF53335">
    <property type="entry name" value="S-adenosyl-L-methionine-dependent methyltransferases"/>
    <property type="match status" value="1"/>
</dbReference>
<dbReference type="GO" id="GO:0009007">
    <property type="term" value="F:site-specific DNA-methyltransferase (adenine-specific) activity"/>
    <property type="evidence" value="ECO:0007669"/>
    <property type="project" value="UniProtKB-EC"/>
</dbReference>
<dbReference type="RefSeq" id="WP_258883943.1">
    <property type="nucleotide sequence ID" value="NZ_CP090065.1"/>
</dbReference>
<dbReference type="KEGG" id="ppoo:LW347_02870"/>
<evidence type="ECO:0000313" key="11">
    <source>
        <dbReference type="EMBL" id="UVO08950.1"/>
    </source>
</evidence>
<evidence type="ECO:0000256" key="4">
    <source>
        <dbReference type="ARBA" id="ARBA00047942"/>
    </source>
</evidence>
<organism evidence="11 12">
    <name type="scientific">Pectobacterium polonicum</name>
    <dbReference type="NCBI Taxonomy" id="2485124"/>
    <lineage>
        <taxon>Bacteria</taxon>
        <taxon>Pseudomonadati</taxon>
        <taxon>Pseudomonadota</taxon>
        <taxon>Gammaproteobacteria</taxon>
        <taxon>Enterobacterales</taxon>
        <taxon>Pectobacteriaceae</taxon>
        <taxon>Pectobacterium</taxon>
    </lineage>
</organism>
<feature type="domain" description="MmeI-like DNA-methyltransferase" evidence="10">
    <location>
        <begin position="328"/>
        <end position="586"/>
    </location>
</feature>
<dbReference type="Proteomes" id="UP001059272">
    <property type="component" value="Chromosome"/>
</dbReference>
<dbReference type="InterPro" id="IPR046820">
    <property type="entry name" value="MmeI_TRD"/>
</dbReference>
<dbReference type="EMBL" id="CP090065">
    <property type="protein sequence ID" value="UVO08950.1"/>
    <property type="molecule type" value="Genomic_DNA"/>
</dbReference>
<keyword evidence="3" id="KW-0808">Transferase</keyword>
<dbReference type="Pfam" id="PF20473">
    <property type="entry name" value="MmeI_Mtase"/>
    <property type="match status" value="1"/>
</dbReference>
<dbReference type="Pfam" id="PF20464">
    <property type="entry name" value="MmeI_N"/>
    <property type="match status" value="1"/>
</dbReference>
<feature type="domain" description="MmeI-like helicase spacer" evidence="7">
    <location>
        <begin position="173"/>
        <end position="252"/>
    </location>
</feature>
<dbReference type="Gene3D" id="3.40.50.150">
    <property type="entry name" value="Vaccinia Virus protein VP39"/>
    <property type="match status" value="1"/>
</dbReference>
<protein>
    <recommendedName>
        <fullName evidence="1">site-specific DNA-methyltransferase (adenine-specific)</fullName>
        <ecNumber evidence="1">2.1.1.72</ecNumber>
    </recommendedName>
</protein>
<evidence type="ECO:0000259" key="7">
    <source>
        <dbReference type="Pfam" id="PF20465"/>
    </source>
</evidence>
<keyword evidence="2 11" id="KW-0489">Methyltransferase</keyword>
<dbReference type="Pfam" id="PF20467">
    <property type="entry name" value="MmeI_C"/>
    <property type="match status" value="1"/>
</dbReference>
<name>A0AAE9NSM0_9GAMM</name>
<dbReference type="AlphaFoldDB" id="A0AAE9NSM0"/>
<comment type="catalytic activity">
    <reaction evidence="4">
        <text>a 2'-deoxyadenosine in DNA + S-adenosyl-L-methionine = an N(6)-methyl-2'-deoxyadenosine in DNA + S-adenosyl-L-homocysteine + H(+)</text>
        <dbReference type="Rhea" id="RHEA:15197"/>
        <dbReference type="Rhea" id="RHEA-COMP:12418"/>
        <dbReference type="Rhea" id="RHEA-COMP:12419"/>
        <dbReference type="ChEBI" id="CHEBI:15378"/>
        <dbReference type="ChEBI" id="CHEBI:57856"/>
        <dbReference type="ChEBI" id="CHEBI:59789"/>
        <dbReference type="ChEBI" id="CHEBI:90615"/>
        <dbReference type="ChEBI" id="CHEBI:90616"/>
        <dbReference type="EC" id="2.1.1.72"/>
    </reaction>
</comment>